<proteinExistence type="predicted"/>
<reference evidence="1 2" key="1">
    <citation type="submission" date="2024-01" db="EMBL/GenBank/DDBJ databases">
        <title>The complete chloroplast genome sequence of Lithospermum erythrorhizon: insights into the phylogenetic relationship among Boraginaceae species and the maternal lineages of purple gromwells.</title>
        <authorList>
            <person name="Okada T."/>
            <person name="Watanabe K."/>
        </authorList>
    </citation>
    <scope>NUCLEOTIDE SEQUENCE [LARGE SCALE GENOMIC DNA]</scope>
</reference>
<organism evidence="1 2">
    <name type="scientific">Lithospermum erythrorhizon</name>
    <name type="common">Purple gromwell</name>
    <name type="synonym">Lithospermum officinale var. erythrorhizon</name>
    <dbReference type="NCBI Taxonomy" id="34254"/>
    <lineage>
        <taxon>Eukaryota</taxon>
        <taxon>Viridiplantae</taxon>
        <taxon>Streptophyta</taxon>
        <taxon>Embryophyta</taxon>
        <taxon>Tracheophyta</taxon>
        <taxon>Spermatophyta</taxon>
        <taxon>Magnoliopsida</taxon>
        <taxon>eudicotyledons</taxon>
        <taxon>Gunneridae</taxon>
        <taxon>Pentapetalae</taxon>
        <taxon>asterids</taxon>
        <taxon>lamiids</taxon>
        <taxon>Boraginales</taxon>
        <taxon>Boraginaceae</taxon>
        <taxon>Boraginoideae</taxon>
        <taxon>Lithospermeae</taxon>
        <taxon>Lithospermum</taxon>
    </lineage>
</organism>
<evidence type="ECO:0000313" key="2">
    <source>
        <dbReference type="Proteomes" id="UP001454036"/>
    </source>
</evidence>
<comment type="caution">
    <text evidence="1">The sequence shown here is derived from an EMBL/GenBank/DDBJ whole genome shotgun (WGS) entry which is preliminary data.</text>
</comment>
<dbReference type="Proteomes" id="UP001454036">
    <property type="component" value="Unassembled WGS sequence"/>
</dbReference>
<dbReference type="EMBL" id="BAABME010033735">
    <property type="protein sequence ID" value="GAA0153844.1"/>
    <property type="molecule type" value="Genomic_DNA"/>
</dbReference>
<evidence type="ECO:0000313" key="1">
    <source>
        <dbReference type="EMBL" id="GAA0153844.1"/>
    </source>
</evidence>
<gene>
    <name evidence="1" type="ORF">LIER_43250</name>
</gene>
<sequence>MFSKWSNAYEQGCHYRHWRSENVVRDHLVCNGFVPRIDKLSELGINIETEISTFDHDKRSDMNDLNDDVAGLLHDAQDAFKEGPNDEAKNFFKLVEEGQEELHPGCKKHFKLSNDLVRFR</sequence>
<dbReference type="AlphaFoldDB" id="A0AAV3PQ13"/>
<keyword evidence="2" id="KW-1185">Reference proteome</keyword>
<protein>
    <submittedName>
        <fullName evidence="1">Uncharacterized protein</fullName>
    </submittedName>
</protein>
<name>A0AAV3PQ13_LITER</name>
<accession>A0AAV3PQ13</accession>